<dbReference type="EMBL" id="CAJNDS010000189">
    <property type="protein sequence ID" value="CAE7024467.1"/>
    <property type="molecule type" value="Genomic_DNA"/>
</dbReference>
<evidence type="ECO:0000313" key="2">
    <source>
        <dbReference type="Proteomes" id="UP000604046"/>
    </source>
</evidence>
<reference evidence="1" key="1">
    <citation type="submission" date="2021-02" db="EMBL/GenBank/DDBJ databases">
        <authorList>
            <person name="Dougan E. K."/>
            <person name="Rhodes N."/>
            <person name="Thang M."/>
            <person name="Chan C."/>
        </authorList>
    </citation>
    <scope>NUCLEOTIDE SEQUENCE</scope>
</reference>
<sequence length="235" mass="26472">MRMAFDAFLDFHCLACCSNVDSVVAKDEVPADKLIPVATVFSKPVDVVTLADPCAEEVLHSRPMVCRRAHVQQACGDEEDVPAEVVGDDWPTQLQEQTHPADREMQRILITDLKSFQGQIRSPDQRDMFAMIMARFANTEVQDKLSPLWGRASMLKSDALPASTDVTTTAAAPKGMLPIIATWKSLRTEYYYFYFELGDRSDIEFPREPLAIEHWRCGRLLRIATAFLCNDAKSQ</sequence>
<organism evidence="1 2">
    <name type="scientific">Symbiodinium natans</name>
    <dbReference type="NCBI Taxonomy" id="878477"/>
    <lineage>
        <taxon>Eukaryota</taxon>
        <taxon>Sar</taxon>
        <taxon>Alveolata</taxon>
        <taxon>Dinophyceae</taxon>
        <taxon>Suessiales</taxon>
        <taxon>Symbiodiniaceae</taxon>
        <taxon>Symbiodinium</taxon>
    </lineage>
</organism>
<protein>
    <submittedName>
        <fullName evidence="1">PIP5K6 protein</fullName>
    </submittedName>
</protein>
<dbReference type="Proteomes" id="UP000604046">
    <property type="component" value="Unassembled WGS sequence"/>
</dbReference>
<name>A0A812I8K0_9DINO</name>
<dbReference type="AlphaFoldDB" id="A0A812I8K0"/>
<evidence type="ECO:0000313" key="1">
    <source>
        <dbReference type="EMBL" id="CAE7024467.1"/>
    </source>
</evidence>
<feature type="non-terminal residue" evidence="1">
    <location>
        <position position="235"/>
    </location>
</feature>
<dbReference type="OrthoDB" id="429838at2759"/>
<comment type="caution">
    <text evidence="1">The sequence shown here is derived from an EMBL/GenBank/DDBJ whole genome shotgun (WGS) entry which is preliminary data.</text>
</comment>
<accession>A0A812I8K0</accession>
<gene>
    <name evidence="1" type="primary">PIP5K6</name>
    <name evidence="1" type="ORF">SNAT2548_LOCUS3083</name>
</gene>
<keyword evidence="2" id="KW-1185">Reference proteome</keyword>
<proteinExistence type="predicted"/>